<keyword evidence="5" id="KW-0732">Signal</keyword>
<dbReference type="InterPro" id="IPR029069">
    <property type="entry name" value="HotDog_dom_sf"/>
</dbReference>
<evidence type="ECO:0000256" key="4">
    <source>
        <dbReference type="ARBA" id="ARBA00022946"/>
    </source>
</evidence>
<evidence type="ECO:0000313" key="7">
    <source>
        <dbReference type="EMBL" id="GHP07109.1"/>
    </source>
</evidence>
<comment type="similarity">
    <text evidence="1">Belongs to the acyl coenzyme A hydrolase family.</text>
</comment>
<proteinExistence type="inferred from homology"/>
<dbReference type="Gene3D" id="3.10.129.10">
    <property type="entry name" value="Hotdog Thioesterase"/>
    <property type="match status" value="2"/>
</dbReference>
<dbReference type="InterPro" id="IPR033120">
    <property type="entry name" value="HOTDOG_ACOT"/>
</dbReference>
<protein>
    <recommendedName>
        <fullName evidence="6">HotDog ACOT-type domain-containing protein</fullName>
    </recommendedName>
</protein>
<evidence type="ECO:0000256" key="2">
    <source>
        <dbReference type="ARBA" id="ARBA00022737"/>
    </source>
</evidence>
<evidence type="ECO:0000256" key="1">
    <source>
        <dbReference type="ARBA" id="ARBA00010458"/>
    </source>
</evidence>
<dbReference type="OrthoDB" id="331699at2759"/>
<evidence type="ECO:0000259" key="6">
    <source>
        <dbReference type="PROSITE" id="PS51770"/>
    </source>
</evidence>
<dbReference type="GO" id="GO:0047617">
    <property type="term" value="F:fatty acyl-CoA hydrolase activity"/>
    <property type="evidence" value="ECO:0007669"/>
    <property type="project" value="TreeGrafter"/>
</dbReference>
<feature type="chain" id="PRO_5032497336" description="HotDog ACOT-type domain-containing protein" evidence="5">
    <location>
        <begin position="22"/>
        <end position="523"/>
    </location>
</feature>
<reference evidence="7" key="1">
    <citation type="submission" date="2020-10" db="EMBL/GenBank/DDBJ databases">
        <title>Unveiling of a novel bifunctional photoreceptor, Dualchrome1, isolated from a cosmopolitan green alga.</title>
        <authorList>
            <person name="Suzuki S."/>
            <person name="Kawachi M."/>
        </authorList>
    </citation>
    <scope>NUCLEOTIDE SEQUENCE</scope>
    <source>
        <strain evidence="7">NIES 2893</strain>
    </source>
</reference>
<keyword evidence="3" id="KW-0378">Hydrolase</keyword>
<dbReference type="EMBL" id="BNJQ01000015">
    <property type="protein sequence ID" value="GHP07109.1"/>
    <property type="molecule type" value="Genomic_DNA"/>
</dbReference>
<dbReference type="CDD" id="cd03442">
    <property type="entry name" value="BFIT_BACH"/>
    <property type="match status" value="2"/>
</dbReference>
<keyword evidence="8" id="KW-1185">Reference proteome</keyword>
<dbReference type="PANTHER" id="PTHR12655:SF0">
    <property type="entry name" value="ACYL-COENZYME A THIOESTERASE 9, MITOCHONDRIAL"/>
    <property type="match status" value="1"/>
</dbReference>
<dbReference type="Proteomes" id="UP000660262">
    <property type="component" value="Unassembled WGS sequence"/>
</dbReference>
<dbReference type="Pfam" id="PF03061">
    <property type="entry name" value="4HBT"/>
    <property type="match status" value="1"/>
</dbReference>
<name>A0A830HPZ4_9CHLO</name>
<organism evidence="7 8">
    <name type="scientific">Pycnococcus provasolii</name>
    <dbReference type="NCBI Taxonomy" id="41880"/>
    <lineage>
        <taxon>Eukaryota</taxon>
        <taxon>Viridiplantae</taxon>
        <taxon>Chlorophyta</taxon>
        <taxon>Pseudoscourfieldiophyceae</taxon>
        <taxon>Pseudoscourfieldiales</taxon>
        <taxon>Pycnococcaceae</taxon>
        <taxon>Pycnococcus</taxon>
    </lineage>
</organism>
<feature type="domain" description="HotDog ACOT-type" evidence="6">
    <location>
        <begin position="150"/>
        <end position="267"/>
    </location>
</feature>
<evidence type="ECO:0000313" key="8">
    <source>
        <dbReference type="Proteomes" id="UP000660262"/>
    </source>
</evidence>
<comment type="caution">
    <text evidence="7">The sequence shown here is derived from an EMBL/GenBank/DDBJ whole genome shotgun (WGS) entry which is preliminary data.</text>
</comment>
<evidence type="ECO:0000256" key="5">
    <source>
        <dbReference type="SAM" id="SignalP"/>
    </source>
</evidence>
<dbReference type="SUPFAM" id="SSF54637">
    <property type="entry name" value="Thioesterase/thiol ester dehydrase-isomerase"/>
    <property type="match status" value="2"/>
</dbReference>
<sequence>MIMAMASRLQLLVGGIPLVGGVLLRPVRPLGSGGGCLAFSRKISCWHGSHFHMDFFSLAHPIHSMSRSVHVCAACCDSSTPSSSTSISQLEAQESPHQEVSPITGEYSPITWELWRRRSYAQKPLSENAQKVPHGVELKPKTPAQSRTSITYALSTDSFLRAQYGSPFGHVRIARLLEDLDSLAGNIAFAHVDDDDPSTIEPTLVTASVDSIRVKRRLSLNDDIVLSGEVTHVGRSSLEISMRIEESDKKKPPAVQARFTFVARDRETGKAAPVPGLLPETEEEKRAFAAGDARAVARKQARSIKPMHQEMSDEEAQLVADLLKESKVLMEMPAHAPGDVMLARATRQENLFMTQPQQRNMNGRVFGGFLMRRAFELAYATAFSFCGMPPRFLEVGEVTFKQPVSVGELLSLRAEIRASVDRSELSESLATAYSRAAGCGPGLSAVMQVDVSALVTDPPMRTAALSNTFVFRFGVDAHDADAAADDSSSSSPVMRAGLKRVLPAKESEAVAQARALLSLTDER</sequence>
<gene>
    <name evidence="7" type="ORF">PPROV_000585200</name>
</gene>
<dbReference type="InterPro" id="IPR006683">
    <property type="entry name" value="Thioestr_dom"/>
</dbReference>
<keyword evidence="4" id="KW-0809">Transit peptide</keyword>
<dbReference type="PROSITE" id="PS51770">
    <property type="entry name" value="HOTDOG_ACOT"/>
    <property type="match status" value="2"/>
</dbReference>
<dbReference type="PANTHER" id="PTHR12655">
    <property type="entry name" value="ACYL-COA THIOESTERASE"/>
    <property type="match status" value="1"/>
</dbReference>
<keyword evidence="2" id="KW-0677">Repeat</keyword>
<accession>A0A830HPZ4</accession>
<dbReference type="GO" id="GO:0006637">
    <property type="term" value="P:acyl-CoA metabolic process"/>
    <property type="evidence" value="ECO:0007669"/>
    <property type="project" value="TreeGrafter"/>
</dbReference>
<dbReference type="AlphaFoldDB" id="A0A830HPZ4"/>
<evidence type="ECO:0000256" key="3">
    <source>
        <dbReference type="ARBA" id="ARBA00022801"/>
    </source>
</evidence>
<feature type="signal peptide" evidence="5">
    <location>
        <begin position="1"/>
        <end position="21"/>
    </location>
</feature>
<feature type="domain" description="HotDog ACOT-type" evidence="6">
    <location>
        <begin position="344"/>
        <end position="475"/>
    </location>
</feature>